<feature type="domain" description="Aminotransferase class I/classII large" evidence="5">
    <location>
        <begin position="33"/>
        <end position="378"/>
    </location>
</feature>
<evidence type="ECO:0000256" key="3">
    <source>
        <dbReference type="ARBA" id="ARBA00022679"/>
    </source>
</evidence>
<proteinExistence type="inferred from homology"/>
<organism evidence="6 7">
    <name type="scientific">Geoglobus ahangari</name>
    <dbReference type="NCBI Taxonomy" id="113653"/>
    <lineage>
        <taxon>Archaea</taxon>
        <taxon>Methanobacteriati</taxon>
        <taxon>Methanobacteriota</taxon>
        <taxon>Archaeoglobi</taxon>
        <taxon>Archaeoglobales</taxon>
        <taxon>Archaeoglobaceae</taxon>
        <taxon>Geoglobus</taxon>
    </lineage>
</organism>
<dbReference type="GO" id="GO:0010285">
    <property type="term" value="F:L,L-diaminopimelate aminotransferase activity"/>
    <property type="evidence" value="ECO:0007669"/>
    <property type="project" value="InterPro"/>
</dbReference>
<dbReference type="GeneID" id="24802843"/>
<dbReference type="InterPro" id="IPR004838">
    <property type="entry name" value="NHTrfase_class1_PyrdxlP-BS"/>
</dbReference>
<dbReference type="InterPro" id="IPR015422">
    <property type="entry name" value="PyrdxlP-dep_Trfase_small"/>
</dbReference>
<comment type="similarity">
    <text evidence="4">Belongs to the class-I pyridoxal-phosphate-dependent aminotransferase family.</text>
</comment>
<dbReference type="EC" id="2.6.1.-" evidence="4"/>
<dbReference type="RefSeq" id="WP_048094336.1">
    <property type="nucleotide sequence ID" value="NZ_CP011267.1"/>
</dbReference>
<dbReference type="Pfam" id="PF00155">
    <property type="entry name" value="Aminotran_1_2"/>
    <property type="match status" value="1"/>
</dbReference>
<keyword evidence="7" id="KW-1185">Reference proteome</keyword>
<evidence type="ECO:0000256" key="2">
    <source>
        <dbReference type="ARBA" id="ARBA00022576"/>
    </source>
</evidence>
<dbReference type="PANTHER" id="PTHR42832:SF3">
    <property type="entry name" value="L-GLUTAMINE--4-(METHYLSULFANYL)-2-OXOBUTANOATE AMINOTRANSFERASE"/>
    <property type="match status" value="1"/>
</dbReference>
<dbReference type="PROSITE" id="PS00105">
    <property type="entry name" value="AA_TRANSFER_CLASS_1"/>
    <property type="match status" value="1"/>
</dbReference>
<dbReference type="InterPro" id="IPR015421">
    <property type="entry name" value="PyrdxlP-dep_Trfase_major"/>
</dbReference>
<dbReference type="AlphaFoldDB" id="A0A0F7IFQ8"/>
<keyword evidence="2 4" id="KW-0032">Aminotransferase</keyword>
<dbReference type="NCBIfam" id="TIGR03540">
    <property type="entry name" value="DapC_direct"/>
    <property type="match status" value="1"/>
</dbReference>
<dbReference type="PATRIC" id="fig|113653.22.peg.256"/>
<dbReference type="Proteomes" id="UP000034723">
    <property type="component" value="Chromosome"/>
</dbReference>
<dbReference type="Gene3D" id="3.90.1150.10">
    <property type="entry name" value="Aspartate Aminotransferase, domain 1"/>
    <property type="match status" value="1"/>
</dbReference>
<dbReference type="HOGENOM" id="CLU_017584_4_5_2"/>
<evidence type="ECO:0000256" key="4">
    <source>
        <dbReference type="RuleBase" id="RU000481"/>
    </source>
</evidence>
<comment type="cofactor">
    <cofactor evidence="1 4">
        <name>pyridoxal 5'-phosphate</name>
        <dbReference type="ChEBI" id="CHEBI:597326"/>
    </cofactor>
</comment>
<name>A0A0F7IFQ8_9EURY</name>
<dbReference type="NCBIfam" id="NF006756">
    <property type="entry name" value="PRK09276.1"/>
    <property type="match status" value="1"/>
</dbReference>
<dbReference type="GO" id="GO:0009089">
    <property type="term" value="P:lysine biosynthetic process via diaminopimelate"/>
    <property type="evidence" value="ECO:0007669"/>
    <property type="project" value="InterPro"/>
</dbReference>
<dbReference type="InterPro" id="IPR004839">
    <property type="entry name" value="Aminotransferase_I/II_large"/>
</dbReference>
<dbReference type="InterPro" id="IPR050881">
    <property type="entry name" value="LL-DAP_aminotransferase"/>
</dbReference>
<dbReference type="PANTHER" id="PTHR42832">
    <property type="entry name" value="AMINO ACID AMINOTRANSFERASE"/>
    <property type="match status" value="1"/>
</dbReference>
<dbReference type="InParanoid" id="A0A0F7IFQ8"/>
<evidence type="ECO:0000313" key="6">
    <source>
        <dbReference type="EMBL" id="AKG92389.1"/>
    </source>
</evidence>
<dbReference type="OrthoDB" id="372018at2157"/>
<dbReference type="InterPro" id="IPR019881">
    <property type="entry name" value="DAP-NH2Trfase_DapL_Desulfo"/>
</dbReference>
<accession>A0A0F7IFQ8</accession>
<dbReference type="Gene3D" id="3.40.640.10">
    <property type="entry name" value="Type I PLP-dependent aspartate aminotransferase-like (Major domain)"/>
    <property type="match status" value="1"/>
</dbReference>
<dbReference type="KEGG" id="gah:GAH_00257"/>
<gene>
    <name evidence="6" type="ORF">GAH_00257</name>
</gene>
<dbReference type="SUPFAM" id="SSF53383">
    <property type="entry name" value="PLP-dependent transferases"/>
    <property type="match status" value="1"/>
</dbReference>
<dbReference type="FunCoup" id="A0A0F7IFQ8">
    <property type="interactions" value="75"/>
</dbReference>
<keyword evidence="3 4" id="KW-0808">Transferase</keyword>
<reference evidence="6 7" key="1">
    <citation type="submission" date="2015-04" db="EMBL/GenBank/DDBJ databases">
        <title>The complete genome sequence of the hyperthermophilic, obligate iron-reducing archaeon Geoglobus ahangari strain 234T.</title>
        <authorList>
            <person name="Manzella M.P."/>
            <person name="Holmes D.E."/>
            <person name="Rocheleau J.M."/>
            <person name="Chung A."/>
            <person name="Reguera G."/>
            <person name="Kashefi K."/>
        </authorList>
    </citation>
    <scope>NUCLEOTIDE SEQUENCE [LARGE SCALE GENOMIC DNA]</scope>
    <source>
        <strain evidence="6 7">234</strain>
    </source>
</reference>
<dbReference type="GO" id="GO:0030170">
    <property type="term" value="F:pyridoxal phosphate binding"/>
    <property type="evidence" value="ECO:0007669"/>
    <property type="project" value="InterPro"/>
</dbReference>
<evidence type="ECO:0000259" key="5">
    <source>
        <dbReference type="Pfam" id="PF00155"/>
    </source>
</evidence>
<protein>
    <recommendedName>
        <fullName evidence="4">Aminotransferase</fullName>
        <ecNumber evidence="4">2.6.1.-</ecNumber>
    </recommendedName>
</protein>
<sequence length="385" mass="43079">MAFELAERLRRLPPYLFAELDEMKARKEKEGVKVIDFGVGDPDLPTPKHVVEEMKRAVEKVENQKYPSYAGKPEFREAVSNFYRRRKGVDVDPDNVIALIGSKEGIAHLPLAFVESGDYVLYTEPGYPVYHSSTLLAGGIPYELPLKEENGFLPDLESIPEDVARKAKIMFLNYPNNPTTAVAEMDFIKEVVDFCTDNNIILAHDAAYSEIAFDYRPRSFLEYENAMECVIEFGSLSKTYNMTGWRIGYALGNEEAVKGLLKVKTNVDSGVFNAVQDAGIAALNGDDGVIEENNRVYRERRDRLVEGLRELGFEVEKPKATFYVWLKVGMPSMEFAKNLLDKAGVLVTPGVGFGKSGEGYVRFALTRDVNVIDEALKRMEGAGVV</sequence>
<dbReference type="InterPro" id="IPR015424">
    <property type="entry name" value="PyrdxlP-dep_Trfase"/>
</dbReference>
<dbReference type="EMBL" id="CP011267">
    <property type="protein sequence ID" value="AKG92389.1"/>
    <property type="molecule type" value="Genomic_DNA"/>
</dbReference>
<dbReference type="CDD" id="cd00609">
    <property type="entry name" value="AAT_like"/>
    <property type="match status" value="1"/>
</dbReference>
<dbReference type="STRING" id="113653.GAH_00257"/>
<evidence type="ECO:0000313" key="7">
    <source>
        <dbReference type="Proteomes" id="UP000034723"/>
    </source>
</evidence>
<evidence type="ECO:0000256" key="1">
    <source>
        <dbReference type="ARBA" id="ARBA00001933"/>
    </source>
</evidence>